<evidence type="ECO:0008006" key="4">
    <source>
        <dbReference type="Google" id="ProtNLM"/>
    </source>
</evidence>
<organism evidence="2 3">
    <name type="scientific">Duganella margarita</name>
    <dbReference type="NCBI Taxonomy" id="2692170"/>
    <lineage>
        <taxon>Bacteria</taxon>
        <taxon>Pseudomonadati</taxon>
        <taxon>Pseudomonadota</taxon>
        <taxon>Betaproteobacteria</taxon>
        <taxon>Burkholderiales</taxon>
        <taxon>Oxalobacteraceae</taxon>
        <taxon>Telluria group</taxon>
        <taxon>Duganella</taxon>
    </lineage>
</organism>
<keyword evidence="1" id="KW-0732">Signal</keyword>
<evidence type="ECO:0000256" key="1">
    <source>
        <dbReference type="SAM" id="SignalP"/>
    </source>
</evidence>
<accession>A0A7X4KFD7</accession>
<feature type="signal peptide" evidence="1">
    <location>
        <begin position="1"/>
        <end position="22"/>
    </location>
</feature>
<name>A0A7X4KFD7_9BURK</name>
<evidence type="ECO:0000313" key="2">
    <source>
        <dbReference type="EMBL" id="MYM71409.1"/>
    </source>
</evidence>
<dbReference type="RefSeq" id="WP_161049119.1">
    <property type="nucleotide sequence ID" value="NZ_WWCR01000002.1"/>
</dbReference>
<dbReference type="AlphaFoldDB" id="A0A7X4KFD7"/>
<reference evidence="2 3" key="1">
    <citation type="submission" date="2019-12" db="EMBL/GenBank/DDBJ databases">
        <title>Novel species isolated from a subtropical stream in China.</title>
        <authorList>
            <person name="Lu H."/>
        </authorList>
    </citation>
    <scope>NUCLEOTIDE SEQUENCE [LARGE SCALE GENOMIC DNA]</scope>
    <source>
        <strain evidence="2 3">FT134W</strain>
    </source>
</reference>
<gene>
    <name evidence="2" type="ORF">GTP56_04275</name>
</gene>
<dbReference type="EMBL" id="WWCR01000002">
    <property type="protein sequence ID" value="MYM71409.1"/>
    <property type="molecule type" value="Genomic_DNA"/>
</dbReference>
<comment type="caution">
    <text evidence="2">The sequence shown here is derived from an EMBL/GenBank/DDBJ whole genome shotgun (WGS) entry which is preliminary data.</text>
</comment>
<feature type="chain" id="PRO_5031408103" description="Lipoprotein" evidence="1">
    <location>
        <begin position="23"/>
        <end position="202"/>
    </location>
</feature>
<dbReference type="PROSITE" id="PS51257">
    <property type="entry name" value="PROKAR_LIPOPROTEIN"/>
    <property type="match status" value="1"/>
</dbReference>
<proteinExistence type="predicted"/>
<evidence type="ECO:0000313" key="3">
    <source>
        <dbReference type="Proteomes" id="UP000469734"/>
    </source>
</evidence>
<dbReference type="Proteomes" id="UP000469734">
    <property type="component" value="Unassembled WGS sequence"/>
</dbReference>
<sequence>MKSSFLRAGFALLCAVILSSCGGNNGSLALSGTISYVPATATITGLSLINNGNGEKIAIDAGATSFIFTKLLAVDEKFDVEVAAPAPTNANCVAASNSGNASVYTVYYVTITCTANQRVLGGTVKGLTTTGLVLANGADTTAVLPAGGADVKFTFPTKVGNTSQYGVTVLTQPTGQTCTVDPTLNPGTMPDADQLGLGVTCK</sequence>
<protein>
    <recommendedName>
        <fullName evidence="4">Lipoprotein</fullName>
    </recommendedName>
</protein>